<gene>
    <name evidence="9" type="ORF">ACFSW5_06125</name>
</gene>
<dbReference type="PANTHER" id="PTHR18919:SF107">
    <property type="entry name" value="ACETYL-COA ACETYLTRANSFERASE, CYTOSOLIC"/>
    <property type="match status" value="1"/>
</dbReference>
<dbReference type="RefSeq" id="WP_379270524.1">
    <property type="nucleotide sequence ID" value="NZ_JBHUGT010000015.1"/>
</dbReference>
<dbReference type="EMBL" id="JBHUMY010000006">
    <property type="protein sequence ID" value="MFD2659845.1"/>
    <property type="molecule type" value="Genomic_DNA"/>
</dbReference>
<accession>A0ABW5QUT3</accession>
<dbReference type="EC" id="2.3.1.9" evidence="2"/>
<dbReference type="InterPro" id="IPR020613">
    <property type="entry name" value="Thiolase_CS"/>
</dbReference>
<evidence type="ECO:0000313" key="10">
    <source>
        <dbReference type="Proteomes" id="UP001597493"/>
    </source>
</evidence>
<evidence type="ECO:0000256" key="4">
    <source>
        <dbReference type="ARBA" id="ARBA00023315"/>
    </source>
</evidence>
<evidence type="ECO:0000256" key="3">
    <source>
        <dbReference type="ARBA" id="ARBA00022679"/>
    </source>
</evidence>
<dbReference type="PROSITE" id="PS00737">
    <property type="entry name" value="THIOLASE_2"/>
    <property type="match status" value="1"/>
</dbReference>
<sequence>MHETVILGGARTAFAKLGGMLKEEPAVRLGGAAIRGALQISGAAPEHVDGVLMGMVLQAGAGQLPARQAARRAGLPDGVPAETINKVCASGMRAITIADQMIRAGDAEGLVAGGMESMSNAPYAVPAARWGARMGSAALTDLMIQDGLFCAEGQVHMGVYGERTADAYGITREEQDEWALRSHERALAARKTGYWDGEIVPYETKNGTVAEDEGPRPDTGLAKLAALKPIFADGGTVTAGNAPGVNDGAAALVVMSRDRALRFGYNPAATIIGHATVGVEPSGLAKAPALAITKLLGQTGYRLEDIDLFEVNEAFASVVLCCGRLLGWNAEKVNVNGGAIALGHPIGASGARIVLTLVRQLALRGGGLGIAAICSGGGQGDAILVRVDG</sequence>
<dbReference type="NCBIfam" id="TIGR01930">
    <property type="entry name" value="AcCoA-C-Actrans"/>
    <property type="match status" value="1"/>
</dbReference>
<dbReference type="InterPro" id="IPR020615">
    <property type="entry name" value="Thiolase_acyl_enz_int_AS"/>
</dbReference>
<dbReference type="PANTHER" id="PTHR18919">
    <property type="entry name" value="ACETYL-COA C-ACYLTRANSFERASE"/>
    <property type="match status" value="1"/>
</dbReference>
<dbReference type="InterPro" id="IPR016039">
    <property type="entry name" value="Thiolase-like"/>
</dbReference>
<keyword evidence="10" id="KW-1185">Reference proteome</keyword>
<evidence type="ECO:0000313" key="9">
    <source>
        <dbReference type="EMBL" id="MFD2659845.1"/>
    </source>
</evidence>
<organism evidence="9 10">
    <name type="scientific">Paenibacillus thailandensis</name>
    <dbReference type="NCBI Taxonomy" id="393250"/>
    <lineage>
        <taxon>Bacteria</taxon>
        <taxon>Bacillati</taxon>
        <taxon>Bacillota</taxon>
        <taxon>Bacilli</taxon>
        <taxon>Bacillales</taxon>
        <taxon>Paenibacillaceae</taxon>
        <taxon>Paenibacillus</taxon>
    </lineage>
</organism>
<dbReference type="Gene3D" id="3.40.47.10">
    <property type="match status" value="2"/>
</dbReference>
<name>A0ABW5QUT3_9BACL</name>
<feature type="domain" description="Thiolase C-terminal" evidence="8">
    <location>
        <begin position="266"/>
        <end position="386"/>
    </location>
</feature>
<dbReference type="Proteomes" id="UP001597493">
    <property type="component" value="Unassembled WGS sequence"/>
</dbReference>
<feature type="domain" description="Thiolase N-terminal" evidence="7">
    <location>
        <begin position="5"/>
        <end position="258"/>
    </location>
</feature>
<dbReference type="Pfam" id="PF02803">
    <property type="entry name" value="Thiolase_C"/>
    <property type="match status" value="1"/>
</dbReference>
<evidence type="ECO:0000259" key="7">
    <source>
        <dbReference type="Pfam" id="PF00108"/>
    </source>
</evidence>
<dbReference type="GO" id="GO:0003985">
    <property type="term" value="F:acetyl-CoA C-acetyltransferase activity"/>
    <property type="evidence" value="ECO:0007669"/>
    <property type="project" value="UniProtKB-EC"/>
</dbReference>
<protein>
    <recommendedName>
        <fullName evidence="2">acetyl-CoA C-acetyltransferase</fullName>
        <ecNumber evidence="2">2.3.1.9</ecNumber>
    </recommendedName>
    <alternativeName>
        <fullName evidence="5">Acetoacetyl-CoA thiolase</fullName>
    </alternativeName>
</protein>
<keyword evidence="4 6" id="KW-0012">Acyltransferase</keyword>
<evidence type="ECO:0000256" key="6">
    <source>
        <dbReference type="RuleBase" id="RU003557"/>
    </source>
</evidence>
<dbReference type="InterPro" id="IPR020610">
    <property type="entry name" value="Thiolase_AS"/>
</dbReference>
<dbReference type="InterPro" id="IPR020616">
    <property type="entry name" value="Thiolase_N"/>
</dbReference>
<dbReference type="SUPFAM" id="SSF53901">
    <property type="entry name" value="Thiolase-like"/>
    <property type="match status" value="2"/>
</dbReference>
<dbReference type="PIRSF" id="PIRSF000429">
    <property type="entry name" value="Ac-CoA_Ac_transf"/>
    <property type="match status" value="1"/>
</dbReference>
<evidence type="ECO:0000256" key="1">
    <source>
        <dbReference type="ARBA" id="ARBA00010982"/>
    </source>
</evidence>
<dbReference type="NCBIfam" id="NF006086">
    <property type="entry name" value="PRK08235.1"/>
    <property type="match status" value="1"/>
</dbReference>
<reference evidence="10" key="1">
    <citation type="journal article" date="2019" name="Int. J. Syst. Evol. Microbiol.">
        <title>The Global Catalogue of Microorganisms (GCM) 10K type strain sequencing project: providing services to taxonomists for standard genome sequencing and annotation.</title>
        <authorList>
            <consortium name="The Broad Institute Genomics Platform"/>
            <consortium name="The Broad Institute Genome Sequencing Center for Infectious Disease"/>
            <person name="Wu L."/>
            <person name="Ma J."/>
        </authorList>
    </citation>
    <scope>NUCLEOTIDE SEQUENCE [LARGE SCALE GENOMIC DNA]</scope>
    <source>
        <strain evidence="10">TISTR 1827</strain>
    </source>
</reference>
<evidence type="ECO:0000256" key="2">
    <source>
        <dbReference type="ARBA" id="ARBA00012705"/>
    </source>
</evidence>
<dbReference type="InterPro" id="IPR020617">
    <property type="entry name" value="Thiolase_C"/>
</dbReference>
<keyword evidence="3 6" id="KW-0808">Transferase</keyword>
<comment type="caution">
    <text evidence="9">The sequence shown here is derived from an EMBL/GenBank/DDBJ whole genome shotgun (WGS) entry which is preliminary data.</text>
</comment>
<comment type="similarity">
    <text evidence="1 6">Belongs to the thiolase-like superfamily. Thiolase family.</text>
</comment>
<dbReference type="Pfam" id="PF00108">
    <property type="entry name" value="Thiolase_N"/>
    <property type="match status" value="1"/>
</dbReference>
<dbReference type="CDD" id="cd00751">
    <property type="entry name" value="thiolase"/>
    <property type="match status" value="1"/>
</dbReference>
<dbReference type="InterPro" id="IPR002155">
    <property type="entry name" value="Thiolase"/>
</dbReference>
<evidence type="ECO:0000256" key="5">
    <source>
        <dbReference type="ARBA" id="ARBA00030755"/>
    </source>
</evidence>
<dbReference type="PROSITE" id="PS00098">
    <property type="entry name" value="THIOLASE_1"/>
    <property type="match status" value="1"/>
</dbReference>
<dbReference type="PROSITE" id="PS00099">
    <property type="entry name" value="THIOLASE_3"/>
    <property type="match status" value="1"/>
</dbReference>
<evidence type="ECO:0000259" key="8">
    <source>
        <dbReference type="Pfam" id="PF02803"/>
    </source>
</evidence>
<proteinExistence type="inferred from homology"/>